<dbReference type="Pfam" id="PF06775">
    <property type="entry name" value="Seipin"/>
    <property type="match status" value="1"/>
</dbReference>
<keyword evidence="5" id="KW-0443">Lipid metabolism</keyword>
<gene>
    <name evidence="9" type="ORF">ATEIFO6365_0004052200</name>
</gene>
<comment type="subcellular location">
    <subcellularLocation>
        <location evidence="1">Endoplasmic reticulum membrane</location>
        <topology evidence="1">Multi-pass membrane protein</topology>
    </subcellularLocation>
</comment>
<evidence type="ECO:0000313" key="9">
    <source>
        <dbReference type="EMBL" id="GFF15403.1"/>
    </source>
</evidence>
<proteinExistence type="predicted"/>
<keyword evidence="10" id="KW-1185">Reference proteome</keyword>
<keyword evidence="2 8" id="KW-0812">Transmembrane</keyword>
<evidence type="ECO:0000256" key="2">
    <source>
        <dbReference type="ARBA" id="ARBA00022692"/>
    </source>
</evidence>
<evidence type="ECO:0000256" key="1">
    <source>
        <dbReference type="ARBA" id="ARBA00004477"/>
    </source>
</evidence>
<sequence length="388" mass="43669">MEPEYASDEDADPQASVYSTAMSALAEFVRPFFSKRAQKTYLGIVLFLIISTLMILVSAIAYGIFYYRFIPQVGLERVVHLQFGLVKRSHARGETDGHPWGTTTLGPGLISRQPYDVSVELELPRTPSNIATGNFMLDLALLPHPPPSPQIQGNASVRPILRSRRPAILTFSSELVDTATKLALMPLYLTGWQREVERLQVNMMESVEFAGGWRNVPDSLRLEVHSSQTMQFYSAKVAFRARFTGLRWVMYNWKITSFVIFSFLFWNTFMASAGISWLIFASIYKGAWVHPDPEIKPEERDDVVIKKEESAEPTSLLQTPLEPSNDPAETKNKKEEECQADDESDSDTTRVPAASPSGDSSRGTGLESAEARGLQRRRSRRAEEEEDH</sequence>
<keyword evidence="4 8" id="KW-1133">Transmembrane helix</keyword>
<evidence type="ECO:0000256" key="5">
    <source>
        <dbReference type="ARBA" id="ARBA00023098"/>
    </source>
</evidence>
<keyword evidence="3" id="KW-0256">Endoplasmic reticulum</keyword>
<protein>
    <submittedName>
        <fullName evidence="9">Adipose-regulatory protein</fullName>
    </submittedName>
</protein>
<evidence type="ECO:0000256" key="4">
    <source>
        <dbReference type="ARBA" id="ARBA00022989"/>
    </source>
</evidence>
<accession>A0A5M3YTZ9</accession>
<dbReference type="AlphaFoldDB" id="A0A5M3YTZ9"/>
<name>A0A5M3YTZ9_ASPTE</name>
<dbReference type="EMBL" id="BLJY01000004">
    <property type="protein sequence ID" value="GFF15403.1"/>
    <property type="molecule type" value="Genomic_DNA"/>
</dbReference>
<feature type="region of interest" description="Disordered" evidence="7">
    <location>
        <begin position="309"/>
        <end position="388"/>
    </location>
</feature>
<evidence type="ECO:0000256" key="3">
    <source>
        <dbReference type="ARBA" id="ARBA00022824"/>
    </source>
</evidence>
<dbReference type="PANTHER" id="PTHR21212">
    <property type="entry name" value="BERNARDINELLI-SEIP CONGENITAL LIPODYSTROPHY 2 HOMOLOG BSCL2 PROTEIN"/>
    <property type="match status" value="1"/>
</dbReference>
<evidence type="ECO:0000256" key="6">
    <source>
        <dbReference type="ARBA" id="ARBA00023136"/>
    </source>
</evidence>
<evidence type="ECO:0000313" key="10">
    <source>
        <dbReference type="Proteomes" id="UP000452235"/>
    </source>
</evidence>
<dbReference type="Proteomes" id="UP000452235">
    <property type="component" value="Unassembled WGS sequence"/>
</dbReference>
<reference evidence="9 10" key="1">
    <citation type="submission" date="2020-01" db="EMBL/GenBank/DDBJ databases">
        <title>Aspergillus terreus IFO 6365 whole genome shotgun sequence.</title>
        <authorList>
            <person name="Kanamasa S."/>
            <person name="Takahashi H."/>
        </authorList>
    </citation>
    <scope>NUCLEOTIDE SEQUENCE [LARGE SCALE GENOMIC DNA]</scope>
    <source>
        <strain evidence="9 10">IFO 6365</strain>
    </source>
</reference>
<keyword evidence="6 8" id="KW-0472">Membrane</keyword>
<organism evidence="9 10">
    <name type="scientific">Aspergillus terreus</name>
    <dbReference type="NCBI Taxonomy" id="33178"/>
    <lineage>
        <taxon>Eukaryota</taxon>
        <taxon>Fungi</taxon>
        <taxon>Dikarya</taxon>
        <taxon>Ascomycota</taxon>
        <taxon>Pezizomycotina</taxon>
        <taxon>Eurotiomycetes</taxon>
        <taxon>Eurotiomycetidae</taxon>
        <taxon>Eurotiales</taxon>
        <taxon>Aspergillaceae</taxon>
        <taxon>Aspergillus</taxon>
        <taxon>Aspergillus subgen. Circumdati</taxon>
    </lineage>
</organism>
<dbReference type="CDD" id="cd23995">
    <property type="entry name" value="Seipin_BSCL2_like"/>
    <property type="match status" value="1"/>
</dbReference>
<feature type="transmembrane region" description="Helical" evidence="8">
    <location>
        <begin position="41"/>
        <end position="67"/>
    </location>
</feature>
<dbReference type="InterPro" id="IPR009617">
    <property type="entry name" value="Seipin"/>
</dbReference>
<comment type="caution">
    <text evidence="9">The sequence shown here is derived from an EMBL/GenBank/DDBJ whole genome shotgun (WGS) entry which is preliminary data.</text>
</comment>
<dbReference type="GO" id="GO:0006629">
    <property type="term" value="P:lipid metabolic process"/>
    <property type="evidence" value="ECO:0007669"/>
    <property type="project" value="UniProtKB-KW"/>
</dbReference>
<evidence type="ECO:0000256" key="8">
    <source>
        <dbReference type="SAM" id="Phobius"/>
    </source>
</evidence>
<feature type="compositionally biased region" description="Polar residues" evidence="7">
    <location>
        <begin position="312"/>
        <end position="322"/>
    </location>
</feature>
<feature type="compositionally biased region" description="Basic and acidic residues" evidence="7">
    <location>
        <begin position="328"/>
        <end position="337"/>
    </location>
</feature>
<dbReference type="GO" id="GO:0005789">
    <property type="term" value="C:endoplasmic reticulum membrane"/>
    <property type="evidence" value="ECO:0007669"/>
    <property type="project" value="UniProtKB-SubCell"/>
</dbReference>
<evidence type="ECO:0000256" key="7">
    <source>
        <dbReference type="SAM" id="MobiDB-lite"/>
    </source>
</evidence>
<dbReference type="GO" id="GO:0140042">
    <property type="term" value="P:lipid droplet formation"/>
    <property type="evidence" value="ECO:0007669"/>
    <property type="project" value="UniProtKB-ARBA"/>
</dbReference>
<feature type="transmembrane region" description="Helical" evidence="8">
    <location>
        <begin position="255"/>
        <end position="280"/>
    </location>
</feature>
<dbReference type="OrthoDB" id="3990054at2759"/>
<dbReference type="PANTHER" id="PTHR21212:SF0">
    <property type="entry name" value="SEIPIN"/>
    <property type="match status" value="1"/>
</dbReference>